<dbReference type="Pfam" id="PF02737">
    <property type="entry name" value="3HCDH_N"/>
    <property type="match status" value="1"/>
</dbReference>
<dbReference type="OrthoDB" id="9771883at2"/>
<evidence type="ECO:0000256" key="5">
    <source>
        <dbReference type="ARBA" id="ARBA00022963"/>
    </source>
</evidence>
<dbReference type="InterPro" id="IPR029045">
    <property type="entry name" value="ClpP/crotonase-like_dom_sf"/>
</dbReference>
<gene>
    <name evidence="16" type="ORF">E2C06_06935</name>
</gene>
<dbReference type="GO" id="GO:0003857">
    <property type="term" value="F:(3S)-3-hydroxyacyl-CoA dehydrogenase (NAD+) activity"/>
    <property type="evidence" value="ECO:0007669"/>
    <property type="project" value="UniProtKB-EC"/>
</dbReference>
<organism evidence="16 17">
    <name type="scientific">Dankookia rubra</name>
    <dbReference type="NCBI Taxonomy" id="1442381"/>
    <lineage>
        <taxon>Bacteria</taxon>
        <taxon>Pseudomonadati</taxon>
        <taxon>Pseudomonadota</taxon>
        <taxon>Alphaproteobacteria</taxon>
        <taxon>Acetobacterales</taxon>
        <taxon>Roseomonadaceae</taxon>
        <taxon>Dankookia</taxon>
    </lineage>
</organism>
<dbReference type="GO" id="GO:0016853">
    <property type="term" value="F:isomerase activity"/>
    <property type="evidence" value="ECO:0007669"/>
    <property type="project" value="UniProtKB-KW"/>
</dbReference>
<evidence type="ECO:0000256" key="11">
    <source>
        <dbReference type="ARBA" id="ARBA00023239"/>
    </source>
</evidence>
<dbReference type="SUPFAM" id="SSF52096">
    <property type="entry name" value="ClpP/crotonase"/>
    <property type="match status" value="1"/>
</dbReference>
<evidence type="ECO:0000256" key="10">
    <source>
        <dbReference type="ARBA" id="ARBA00023235"/>
    </source>
</evidence>
<dbReference type="PROSITE" id="PS00067">
    <property type="entry name" value="3HCDH"/>
    <property type="match status" value="1"/>
</dbReference>
<evidence type="ECO:0000259" key="15">
    <source>
        <dbReference type="Pfam" id="PF02737"/>
    </source>
</evidence>
<evidence type="ECO:0000256" key="3">
    <source>
        <dbReference type="ARBA" id="ARBA00008750"/>
    </source>
</evidence>
<dbReference type="SUPFAM" id="SSF51735">
    <property type="entry name" value="NAD(P)-binding Rossmann-fold domains"/>
    <property type="match status" value="1"/>
</dbReference>
<reference evidence="16 17" key="1">
    <citation type="journal article" date="2016" name="J. Microbiol.">
        <title>Dankookia rubra gen. nov., sp. nov., an alphaproteobacterium isolated from sediment of a shallow stream.</title>
        <authorList>
            <person name="Kim W.H."/>
            <person name="Kim D.H."/>
            <person name="Kang K."/>
            <person name="Ahn T.Y."/>
        </authorList>
    </citation>
    <scope>NUCLEOTIDE SEQUENCE [LARGE SCALE GENOMIC DNA]</scope>
    <source>
        <strain evidence="16 17">JCM30602</strain>
    </source>
</reference>
<proteinExistence type="inferred from homology"/>
<protein>
    <submittedName>
        <fullName evidence="16">Fatty-acid oxidation protein subunit alpha</fullName>
    </submittedName>
</protein>
<evidence type="ECO:0000256" key="2">
    <source>
        <dbReference type="ARBA" id="ARBA00005005"/>
    </source>
</evidence>
<evidence type="ECO:0000256" key="1">
    <source>
        <dbReference type="ARBA" id="ARBA00004275"/>
    </source>
</evidence>
<dbReference type="GO" id="GO:0006635">
    <property type="term" value="P:fatty acid beta-oxidation"/>
    <property type="evidence" value="ECO:0007669"/>
    <property type="project" value="UniProtKB-UniPathway"/>
</dbReference>
<dbReference type="AlphaFoldDB" id="A0A4R5QK42"/>
<keyword evidence="8" id="KW-0443">Lipid metabolism</keyword>
<dbReference type="SUPFAM" id="SSF48179">
    <property type="entry name" value="6-phosphogluconate dehydrogenase C-terminal domain-like"/>
    <property type="match status" value="2"/>
</dbReference>
<evidence type="ECO:0000259" key="14">
    <source>
        <dbReference type="Pfam" id="PF00725"/>
    </source>
</evidence>
<evidence type="ECO:0000256" key="8">
    <source>
        <dbReference type="ARBA" id="ARBA00023098"/>
    </source>
</evidence>
<dbReference type="Gene3D" id="1.10.1040.50">
    <property type="match status" value="1"/>
</dbReference>
<keyword evidence="4" id="KW-0276">Fatty acid metabolism</keyword>
<dbReference type="GO" id="GO:0070403">
    <property type="term" value="F:NAD+ binding"/>
    <property type="evidence" value="ECO:0007669"/>
    <property type="project" value="InterPro"/>
</dbReference>
<dbReference type="Gene3D" id="3.40.50.720">
    <property type="entry name" value="NAD(P)-binding Rossmann-like Domain"/>
    <property type="match status" value="1"/>
</dbReference>
<comment type="similarity">
    <text evidence="3">In the N-terminal section; belongs to the enoyl-CoA hydratase/isomerase family.</text>
</comment>
<dbReference type="Pfam" id="PF00725">
    <property type="entry name" value="3HCDH"/>
    <property type="match status" value="2"/>
</dbReference>
<sequence>MTERDVVRFEVEDGIGIITVDNPPVNALGAGVSDGIVAAVDRGVADPAVRAMVLIGAGRSFIAGADIRRFGTKRETPARRSYDALEGSTKPVVAAIHGYALGGGLENALCCSWRIAVPAAKVGLPEVLIGIIPGGGGTQRLPRLIGPQPALEMITTGRHVPAPEAKALGIVDELVEGDLRGAAIAFAKGIADKPLRRIGGMPPAAAEAGIFEAARKAIARKARNQKAPYNAIAAVEAATRLPFAEGIAEEKRLFGELENSDEARALRYAFFAEREVAKLPHLPKDIPTPEIRSVAVVGAGTMGGGIAMSCADAGLPVKLLDASAETLARGLARIRDNYAVSVKRGSLDQAAMDRRLSLIEPVEGYEAIAECDAVIEAVFEQLDVKQGVFRELDRVMKPGALLFSNTSAIDIDKIAGATQRPEAVAGTHFFAPANVMKLFEVVEGTKTAPATMAAAMKLGRAIGKISAYAGNCDGFVANRSRIPFTMEQNLMVEEGALPEQIDRVMVEFGYPMGPFAVNDLSGLDVSYQTRRRRLAEDPNYRMLPIPDRLVEMGRKGQKAGAGWYRYDPGDRTPHPDPEVRRIIKEVAAEKGIAQREFSDEEVLQRLLLGSLNEACKMIEEGKALRASDIDVMWLSGFGFPRYRGGLMFWADGIGAQAVYNQVAAWHQRYGARWAPAPLLRQVAEQGGQFRELKAPQLR</sequence>
<dbReference type="PANTHER" id="PTHR23309">
    <property type="entry name" value="3-HYDROXYACYL-COA DEHYROGENASE"/>
    <property type="match status" value="1"/>
</dbReference>
<dbReference type="InterPro" id="IPR006108">
    <property type="entry name" value="3HC_DH_C"/>
</dbReference>
<keyword evidence="11" id="KW-0456">Lyase</keyword>
<dbReference type="RefSeq" id="WP_133287853.1">
    <property type="nucleotide sequence ID" value="NZ_SMSJ01000005.1"/>
</dbReference>
<keyword evidence="7" id="KW-0520">NAD</keyword>
<accession>A0A4R5QK42</accession>
<evidence type="ECO:0000256" key="12">
    <source>
        <dbReference type="ARBA" id="ARBA00023268"/>
    </source>
</evidence>
<keyword evidence="5" id="KW-0442">Lipid degradation</keyword>
<dbReference type="InterPro" id="IPR008927">
    <property type="entry name" value="6-PGluconate_DH-like_C_sf"/>
</dbReference>
<dbReference type="Proteomes" id="UP000295096">
    <property type="component" value="Unassembled WGS sequence"/>
</dbReference>
<comment type="pathway">
    <text evidence="2">Lipid metabolism; fatty acid beta-oxidation.</text>
</comment>
<evidence type="ECO:0000256" key="9">
    <source>
        <dbReference type="ARBA" id="ARBA00023140"/>
    </source>
</evidence>
<comment type="subcellular location">
    <subcellularLocation>
        <location evidence="1">Peroxisome</location>
    </subcellularLocation>
</comment>
<keyword evidence="9" id="KW-0576">Peroxisome</keyword>
<keyword evidence="17" id="KW-1185">Reference proteome</keyword>
<dbReference type="Gene3D" id="3.90.226.10">
    <property type="entry name" value="2-enoyl-CoA Hydratase, Chain A, domain 1"/>
    <property type="match status" value="1"/>
</dbReference>
<name>A0A4R5QK42_9PROT</name>
<dbReference type="PANTHER" id="PTHR23309:SF51">
    <property type="entry name" value="3-HYDROXYACYL-COA DEHYDROGENASE-RELATED"/>
    <property type="match status" value="1"/>
</dbReference>
<dbReference type="UniPathway" id="UPA00659"/>
<dbReference type="GO" id="GO:0004300">
    <property type="term" value="F:enoyl-CoA hydratase activity"/>
    <property type="evidence" value="ECO:0007669"/>
    <property type="project" value="UniProtKB-ARBA"/>
</dbReference>
<comment type="catalytic activity">
    <reaction evidence="13">
        <text>a (3S)-3-hydroxyacyl-CoA + NAD(+) = a 3-oxoacyl-CoA + NADH + H(+)</text>
        <dbReference type="Rhea" id="RHEA:22432"/>
        <dbReference type="ChEBI" id="CHEBI:15378"/>
        <dbReference type="ChEBI" id="CHEBI:57318"/>
        <dbReference type="ChEBI" id="CHEBI:57540"/>
        <dbReference type="ChEBI" id="CHEBI:57945"/>
        <dbReference type="ChEBI" id="CHEBI:90726"/>
        <dbReference type="EC" id="1.1.1.35"/>
    </reaction>
</comment>
<dbReference type="Pfam" id="PF00378">
    <property type="entry name" value="ECH_1"/>
    <property type="match status" value="1"/>
</dbReference>
<comment type="caution">
    <text evidence="16">The sequence shown here is derived from an EMBL/GenBank/DDBJ whole genome shotgun (WGS) entry which is preliminary data.</text>
</comment>
<dbReference type="FunFam" id="1.10.1040.50:FF:000006">
    <property type="entry name" value="Peroxisomal bifunctional enzyme"/>
    <property type="match status" value="1"/>
</dbReference>
<evidence type="ECO:0000256" key="13">
    <source>
        <dbReference type="ARBA" id="ARBA00049556"/>
    </source>
</evidence>
<keyword evidence="12" id="KW-0511">Multifunctional enzyme</keyword>
<evidence type="ECO:0000256" key="4">
    <source>
        <dbReference type="ARBA" id="ARBA00022832"/>
    </source>
</evidence>
<dbReference type="FunFam" id="3.40.50.720:FF:000009">
    <property type="entry name" value="Fatty oxidation complex, alpha subunit"/>
    <property type="match status" value="1"/>
</dbReference>
<dbReference type="InterPro" id="IPR006176">
    <property type="entry name" value="3-OHacyl-CoA_DH_NAD-bd"/>
</dbReference>
<dbReference type="CDD" id="cd06558">
    <property type="entry name" value="crotonase-like"/>
    <property type="match status" value="1"/>
</dbReference>
<evidence type="ECO:0000313" key="16">
    <source>
        <dbReference type="EMBL" id="TDH63556.1"/>
    </source>
</evidence>
<keyword evidence="10" id="KW-0413">Isomerase</keyword>
<dbReference type="EMBL" id="SMSJ01000005">
    <property type="protein sequence ID" value="TDH63556.1"/>
    <property type="molecule type" value="Genomic_DNA"/>
</dbReference>
<dbReference type="InterPro" id="IPR036291">
    <property type="entry name" value="NAD(P)-bd_dom_sf"/>
</dbReference>
<dbReference type="InterPro" id="IPR006180">
    <property type="entry name" value="3-OHacyl-CoA_DH_CS"/>
</dbReference>
<feature type="domain" description="3-hydroxyacyl-CoA dehydrogenase C-terminal" evidence="14">
    <location>
        <begin position="602"/>
        <end position="686"/>
    </location>
</feature>
<feature type="domain" description="3-hydroxyacyl-CoA dehydrogenase C-terminal" evidence="14">
    <location>
        <begin position="474"/>
        <end position="566"/>
    </location>
</feature>
<evidence type="ECO:0000256" key="7">
    <source>
        <dbReference type="ARBA" id="ARBA00023027"/>
    </source>
</evidence>
<keyword evidence="6" id="KW-0560">Oxidoreductase</keyword>
<feature type="domain" description="3-hydroxyacyl-CoA dehydrogenase NAD binding" evidence="15">
    <location>
        <begin position="293"/>
        <end position="467"/>
    </location>
</feature>
<dbReference type="InterPro" id="IPR001753">
    <property type="entry name" value="Enoyl-CoA_hydra/iso"/>
</dbReference>
<evidence type="ECO:0000313" key="17">
    <source>
        <dbReference type="Proteomes" id="UP000295096"/>
    </source>
</evidence>
<evidence type="ECO:0000256" key="6">
    <source>
        <dbReference type="ARBA" id="ARBA00023002"/>
    </source>
</evidence>